<comment type="caution">
    <text evidence="1">The sequence shown here is derived from an EMBL/GenBank/DDBJ whole genome shotgun (WGS) entry which is preliminary data.</text>
</comment>
<dbReference type="InterPro" id="IPR019734">
    <property type="entry name" value="TPR_rpt"/>
</dbReference>
<protein>
    <submittedName>
        <fullName evidence="1">Tetratricopeptide repeat protein</fullName>
    </submittedName>
</protein>
<accession>A0ABT7XV28</accession>
<dbReference type="InterPro" id="IPR011990">
    <property type="entry name" value="TPR-like_helical_dom_sf"/>
</dbReference>
<dbReference type="SMART" id="SM00028">
    <property type="entry name" value="TPR"/>
    <property type="match status" value="2"/>
</dbReference>
<gene>
    <name evidence="1" type="ORF">QU481_22825</name>
</gene>
<dbReference type="Proteomes" id="UP001168540">
    <property type="component" value="Unassembled WGS sequence"/>
</dbReference>
<name>A0ABT7XV28_9NEIS</name>
<sequence length="108" mass="11830">MTTPMLDALMKLVGTPRDGAMLRFGIANELMHQQRLSEAEAYLREALVMQPDYSAAWKLLGKVLVAAQKPDAARLVYQDGIAVAELKGDLQAAKEMGVFLRRLDKAAG</sequence>
<dbReference type="RefSeq" id="WP_289832277.1">
    <property type="nucleotide sequence ID" value="NZ_JAUEDK010000081.1"/>
</dbReference>
<organism evidence="1 2">
    <name type="scientific">Crenobacter oryzisoli</name>
    <dbReference type="NCBI Taxonomy" id="3056844"/>
    <lineage>
        <taxon>Bacteria</taxon>
        <taxon>Pseudomonadati</taxon>
        <taxon>Pseudomonadota</taxon>
        <taxon>Betaproteobacteria</taxon>
        <taxon>Neisseriales</taxon>
        <taxon>Neisseriaceae</taxon>
        <taxon>Crenobacter</taxon>
    </lineage>
</organism>
<reference evidence="1" key="1">
    <citation type="submission" date="2023-06" db="EMBL/GenBank/DDBJ databases">
        <authorList>
            <person name="Zhang S."/>
        </authorList>
    </citation>
    <scope>NUCLEOTIDE SEQUENCE</scope>
    <source>
        <strain evidence="1">SG2303</strain>
    </source>
</reference>
<dbReference type="SUPFAM" id="SSF48452">
    <property type="entry name" value="TPR-like"/>
    <property type="match status" value="1"/>
</dbReference>
<dbReference type="EMBL" id="JAUEDK010000081">
    <property type="protein sequence ID" value="MDN0077655.1"/>
    <property type="molecule type" value="Genomic_DNA"/>
</dbReference>
<keyword evidence="2" id="KW-1185">Reference proteome</keyword>
<dbReference type="Gene3D" id="1.25.40.10">
    <property type="entry name" value="Tetratricopeptide repeat domain"/>
    <property type="match status" value="1"/>
</dbReference>
<evidence type="ECO:0000313" key="1">
    <source>
        <dbReference type="EMBL" id="MDN0077655.1"/>
    </source>
</evidence>
<evidence type="ECO:0000313" key="2">
    <source>
        <dbReference type="Proteomes" id="UP001168540"/>
    </source>
</evidence>
<dbReference type="Pfam" id="PF14559">
    <property type="entry name" value="TPR_19"/>
    <property type="match status" value="1"/>
</dbReference>
<proteinExistence type="predicted"/>